<sequence length="121" mass="13269">MTTILDIAKKDFETGTEYQVELITKEGSKNGKPSPCLEVWERARGTRTILGRIFQIDMEEALYHASKNGAEEVLIGKRGKDDDAFSEGKIVLEGGAPAKLTLALKVTSSPSPEVKEAAYPW</sequence>
<reference evidence="1 2" key="1">
    <citation type="journal article" date="2005" name="Nucleic Acids Res.">
        <title>Genomic blueprint of Hahella chejuensis, a marine microbe producing an algicidal agent.</title>
        <authorList>
            <person name="Jeong H."/>
            <person name="Yim J.H."/>
            <person name="Lee C."/>
            <person name="Choi S.-H."/>
            <person name="Park Y.K."/>
            <person name="Yoon S.H."/>
            <person name="Hur C.-G."/>
            <person name="Kang H.-Y."/>
            <person name="Kim D."/>
            <person name="Lee H.H."/>
            <person name="Park K.H."/>
            <person name="Park S.-H."/>
            <person name="Park H.-S."/>
            <person name="Lee H.K."/>
            <person name="Oh T.K."/>
            <person name="Kim J.F."/>
        </authorList>
    </citation>
    <scope>NUCLEOTIDE SEQUENCE [LARGE SCALE GENOMIC DNA]</scope>
    <source>
        <strain evidence="1 2">KCTC 2396</strain>
    </source>
</reference>
<dbReference type="RefSeq" id="WP_011399889.1">
    <property type="nucleotide sequence ID" value="NC_007645.1"/>
</dbReference>
<gene>
    <name evidence="1" type="ordered locus">HCH_06187</name>
</gene>
<keyword evidence="2" id="KW-1185">Reference proteome</keyword>
<dbReference type="HOGENOM" id="CLU_2034806_0_0_6"/>
<dbReference type="AlphaFoldDB" id="Q2S943"/>
<dbReference type="Proteomes" id="UP000000238">
    <property type="component" value="Chromosome"/>
</dbReference>
<evidence type="ECO:0000313" key="2">
    <source>
        <dbReference type="Proteomes" id="UP000000238"/>
    </source>
</evidence>
<dbReference type="KEGG" id="hch:HCH_06187"/>
<evidence type="ECO:0000313" key="1">
    <source>
        <dbReference type="EMBL" id="ABC32831.1"/>
    </source>
</evidence>
<protein>
    <submittedName>
        <fullName evidence="1">Uncharacterized protein</fullName>
    </submittedName>
</protein>
<dbReference type="OrthoDB" id="9867236at2"/>
<accession>Q2S943</accession>
<organism evidence="1 2">
    <name type="scientific">Hahella chejuensis (strain KCTC 2396)</name>
    <dbReference type="NCBI Taxonomy" id="349521"/>
    <lineage>
        <taxon>Bacteria</taxon>
        <taxon>Pseudomonadati</taxon>
        <taxon>Pseudomonadota</taxon>
        <taxon>Gammaproteobacteria</taxon>
        <taxon>Oceanospirillales</taxon>
        <taxon>Hahellaceae</taxon>
        <taxon>Hahella</taxon>
    </lineage>
</organism>
<name>Q2S943_HAHCH</name>
<proteinExistence type="predicted"/>
<dbReference type="EMBL" id="CP000155">
    <property type="protein sequence ID" value="ABC32831.1"/>
    <property type="molecule type" value="Genomic_DNA"/>
</dbReference>